<dbReference type="InterPro" id="IPR007345">
    <property type="entry name" value="Polysacch_pyruvyl_Trfase"/>
</dbReference>
<proteinExistence type="predicted"/>
<dbReference type="KEGG" id="rti:DC20_04035"/>
<dbReference type="EMBL" id="CP012643">
    <property type="protein sequence ID" value="ALJ01182.1"/>
    <property type="molecule type" value="Genomic_DNA"/>
</dbReference>
<protein>
    <recommendedName>
        <fullName evidence="1">Polysaccharide pyruvyl transferase domain-containing protein</fullName>
    </recommendedName>
</protein>
<dbReference type="Pfam" id="PF04230">
    <property type="entry name" value="PS_pyruv_trans"/>
    <property type="match status" value="1"/>
</dbReference>
<feature type="domain" description="Polysaccharide pyruvyl transferase" evidence="1">
    <location>
        <begin position="22"/>
        <end position="298"/>
    </location>
</feature>
<reference evidence="2 3" key="1">
    <citation type="submission" date="2015-08" db="EMBL/GenBank/DDBJ databases">
        <title>Complete genome sequence of Rufibacter tibetensis strain 1351t, a radiation-resistant bacterium from tibet plateau.</title>
        <authorList>
            <person name="Dai J."/>
        </authorList>
    </citation>
    <scope>NUCLEOTIDE SEQUENCE [LARGE SCALE GENOMIC DNA]</scope>
    <source>
        <strain evidence="2 3">1351</strain>
    </source>
</reference>
<organism evidence="2 3">
    <name type="scientific">Rufibacter tibetensis</name>
    <dbReference type="NCBI Taxonomy" id="512763"/>
    <lineage>
        <taxon>Bacteria</taxon>
        <taxon>Pseudomonadati</taxon>
        <taxon>Bacteroidota</taxon>
        <taxon>Cytophagia</taxon>
        <taxon>Cytophagales</taxon>
        <taxon>Hymenobacteraceae</taxon>
        <taxon>Rufibacter</taxon>
    </lineage>
</organism>
<keyword evidence="3" id="KW-1185">Reference proteome</keyword>
<accession>A0A0P0CUF2</accession>
<evidence type="ECO:0000313" key="2">
    <source>
        <dbReference type="EMBL" id="ALJ01182.1"/>
    </source>
</evidence>
<name>A0A0P0CUF2_9BACT</name>
<dbReference type="AlphaFoldDB" id="A0A0P0CUF2"/>
<evidence type="ECO:0000259" key="1">
    <source>
        <dbReference type="Pfam" id="PF04230"/>
    </source>
</evidence>
<sequence length="370" mass="42494">MENTRNKPVLKIGVLTFHRCINYGSYWQARCLAEGLQARGHEAVILDHDSRRVNLVEWKCAFQPVLPTPVPASDRPLYRTKIRKFFDVFDTLPLSPRFELDNPEEMEEYDVVVVGSDEVWNMSHPWYGRCPIFYGDGVKAQHLISYAASFGNYDASWGLEQDWAEKLRNNFDAISVRDANSQTIIQNALGFEPEMVLDPCLQFPITPDERDHEILNRRYVAVYGHNFTESFAREIRQYADSQNLPLISFGYRNDWADEQWITTDPHDFAHFMAKAEAVATNFFHGCVFALRNAKPFVCESSPYRRHKLQGLMAKIGGEKHLLPEGTPSTIYKTLLSETLNPGILQKIDQLRQTSNAYLDRALVLTQVQAV</sequence>
<dbReference type="Proteomes" id="UP000061382">
    <property type="component" value="Chromosome"/>
</dbReference>
<evidence type="ECO:0000313" key="3">
    <source>
        <dbReference type="Proteomes" id="UP000061382"/>
    </source>
</evidence>
<gene>
    <name evidence="2" type="ORF">DC20_04035</name>
</gene>
<dbReference type="PATRIC" id="fig|512763.3.peg.895"/>
<dbReference type="STRING" id="512763.DC20_04035"/>
<dbReference type="RefSeq" id="WP_062545780.1">
    <property type="nucleotide sequence ID" value="NZ_CP012643.1"/>
</dbReference>